<keyword evidence="1" id="KW-0812">Transmembrane</keyword>
<dbReference type="EMBL" id="JH636049">
    <property type="protein sequence ID" value="EID55707.1"/>
    <property type="molecule type" value="Genomic_DNA"/>
</dbReference>
<dbReference type="AlphaFoldDB" id="I0V6F4"/>
<evidence type="ECO:0000313" key="3">
    <source>
        <dbReference type="Proteomes" id="UP000004691"/>
    </source>
</evidence>
<dbReference type="InterPro" id="IPR013901">
    <property type="entry name" value="Anthrone_oxy"/>
</dbReference>
<gene>
    <name evidence="2" type="ORF">SacxiDRAFT_3508</name>
</gene>
<feature type="transmembrane region" description="Helical" evidence="1">
    <location>
        <begin position="15"/>
        <end position="35"/>
    </location>
</feature>
<evidence type="ECO:0000256" key="1">
    <source>
        <dbReference type="SAM" id="Phobius"/>
    </source>
</evidence>
<name>I0V6F4_9PSEU</name>
<dbReference type="STRING" id="882086.SacxiDRAFT_3508"/>
<dbReference type="Proteomes" id="UP000004691">
    <property type="component" value="Unassembled WGS sequence"/>
</dbReference>
<dbReference type="eggNOG" id="COG5500">
    <property type="taxonomic scope" value="Bacteria"/>
</dbReference>
<dbReference type="HOGENOM" id="CLU_111152_2_2_11"/>
<organism evidence="2 3">
    <name type="scientific">Saccharomonospora xinjiangensis XJ-54</name>
    <dbReference type="NCBI Taxonomy" id="882086"/>
    <lineage>
        <taxon>Bacteria</taxon>
        <taxon>Bacillati</taxon>
        <taxon>Actinomycetota</taxon>
        <taxon>Actinomycetes</taxon>
        <taxon>Pseudonocardiales</taxon>
        <taxon>Pseudonocardiaceae</taxon>
        <taxon>Saccharomonospora</taxon>
    </lineage>
</organism>
<keyword evidence="1" id="KW-1133">Transmembrane helix</keyword>
<evidence type="ECO:0000313" key="2">
    <source>
        <dbReference type="EMBL" id="EID55707.1"/>
    </source>
</evidence>
<protein>
    <submittedName>
        <fullName evidence="2">Putative integral membrane protein</fullName>
    </submittedName>
</protein>
<feature type="transmembrane region" description="Helical" evidence="1">
    <location>
        <begin position="66"/>
        <end position="87"/>
    </location>
</feature>
<accession>I0V6F4</accession>
<dbReference type="Pfam" id="PF08592">
    <property type="entry name" value="Anthrone_oxy"/>
    <property type="match status" value="1"/>
</dbReference>
<keyword evidence="3" id="KW-1185">Reference proteome</keyword>
<proteinExistence type="predicted"/>
<reference evidence="2 3" key="1">
    <citation type="submission" date="2012-01" db="EMBL/GenBank/DDBJ databases">
        <title>Improved High-Quality Draft sequence of Saccharomonospora xinjiangensis XJ-54.</title>
        <authorList>
            <consortium name="US DOE Joint Genome Institute"/>
            <person name="Lucas S."/>
            <person name="Han J."/>
            <person name="Lapidus A."/>
            <person name="Cheng J.-F."/>
            <person name="Goodwin L."/>
            <person name="Pitluck S."/>
            <person name="Peters L."/>
            <person name="Mikhailova N."/>
            <person name="Teshima H."/>
            <person name="Detter J.C."/>
            <person name="Han C."/>
            <person name="Tapia R."/>
            <person name="Land M."/>
            <person name="Hauser L."/>
            <person name="Kyrpides N."/>
            <person name="Ivanova N."/>
            <person name="Pagani I."/>
            <person name="Brambilla E.-M."/>
            <person name="Klenk H.-P."/>
            <person name="Woyke T."/>
        </authorList>
    </citation>
    <scope>NUCLEOTIDE SEQUENCE [LARGE SCALE GENOMIC DNA]</scope>
    <source>
        <strain evidence="2 3">XJ-54</strain>
    </source>
</reference>
<keyword evidence="1" id="KW-0472">Membrane</keyword>
<sequence length="173" mass="17791">MTTGVSPELLFDVQLVITVGAALGSGVLAGVFFAFSSFVMRGLSALPADAGVAAMRAINAAALRPAFLSVFVGTAVLSPVPFVLSLAGDGDSAGLPAAGCALYLAGTVGITRIAHLPRNWALDNVADGQSARRLWVRYLREWTRWNHVRACAAAASSTVFIASVTSTVSTGIP</sequence>
<feature type="transmembrane region" description="Helical" evidence="1">
    <location>
        <begin position="93"/>
        <end position="114"/>
    </location>
</feature>